<sequence length="54" mass="6289">MKKVLLGLVLLASSLQVMATPRECIMVIRFCWEADMPDDICFQMYNECLDVFEQ</sequence>
<proteinExistence type="predicted"/>
<keyword evidence="3" id="KW-1185">Reference proteome</keyword>
<evidence type="ECO:0000256" key="1">
    <source>
        <dbReference type="SAM" id="SignalP"/>
    </source>
</evidence>
<evidence type="ECO:0000313" key="2">
    <source>
        <dbReference type="EMBL" id="QTD51280.1"/>
    </source>
</evidence>
<keyword evidence="1" id="KW-0732">Signal</keyword>
<protein>
    <submittedName>
        <fullName evidence="2">Uncharacterized protein</fullName>
    </submittedName>
</protein>
<organism evidence="2 3">
    <name type="scientific">Sulfidibacter corallicola</name>
    <dbReference type="NCBI Taxonomy" id="2818388"/>
    <lineage>
        <taxon>Bacteria</taxon>
        <taxon>Pseudomonadati</taxon>
        <taxon>Acidobacteriota</taxon>
        <taxon>Holophagae</taxon>
        <taxon>Acanthopleuribacterales</taxon>
        <taxon>Acanthopleuribacteraceae</taxon>
        <taxon>Sulfidibacter</taxon>
    </lineage>
</organism>
<evidence type="ECO:0000313" key="3">
    <source>
        <dbReference type="Proteomes" id="UP000663929"/>
    </source>
</evidence>
<dbReference type="KEGG" id="scor:J3U87_02330"/>
<dbReference type="Proteomes" id="UP000663929">
    <property type="component" value="Chromosome"/>
</dbReference>
<gene>
    <name evidence="2" type="ORF">J3U87_02330</name>
</gene>
<name>A0A8A4TP05_SULCO</name>
<dbReference type="AlphaFoldDB" id="A0A8A4TP05"/>
<feature type="chain" id="PRO_5035306758" evidence="1">
    <location>
        <begin position="20"/>
        <end position="54"/>
    </location>
</feature>
<dbReference type="EMBL" id="CP071793">
    <property type="protein sequence ID" value="QTD51280.1"/>
    <property type="molecule type" value="Genomic_DNA"/>
</dbReference>
<reference evidence="2" key="1">
    <citation type="submission" date="2021-03" db="EMBL/GenBank/DDBJ databases">
        <title>Acanthopleuribacteraceae sp. M133.</title>
        <authorList>
            <person name="Wang G."/>
        </authorList>
    </citation>
    <scope>NUCLEOTIDE SEQUENCE</scope>
    <source>
        <strain evidence="2">M133</strain>
    </source>
</reference>
<accession>A0A8A4TP05</accession>
<dbReference type="RefSeq" id="WP_237381412.1">
    <property type="nucleotide sequence ID" value="NZ_CP071793.1"/>
</dbReference>
<feature type="signal peptide" evidence="1">
    <location>
        <begin position="1"/>
        <end position="19"/>
    </location>
</feature>